<name>X1UGL2_9ZZZZ</name>
<proteinExistence type="predicted"/>
<dbReference type="AlphaFoldDB" id="X1UGL2"/>
<dbReference type="EMBL" id="BARW01040180">
    <property type="protein sequence ID" value="GAJ16679.1"/>
    <property type="molecule type" value="Genomic_DNA"/>
</dbReference>
<feature type="non-terminal residue" evidence="1">
    <location>
        <position position="76"/>
    </location>
</feature>
<sequence>MAMTKEEILAMEPGPQLDTLVAERVMNHPMPDFVPGDALDLYLAGIPLHCGSWSCVCLYDEGDVPKWVPDPYSTDV</sequence>
<reference evidence="1" key="1">
    <citation type="journal article" date="2014" name="Front. Microbiol.">
        <title>High frequency of phylogenetically diverse reductive dehalogenase-homologous genes in deep subseafloor sedimentary metagenomes.</title>
        <authorList>
            <person name="Kawai M."/>
            <person name="Futagami T."/>
            <person name="Toyoda A."/>
            <person name="Takaki Y."/>
            <person name="Nishi S."/>
            <person name="Hori S."/>
            <person name="Arai W."/>
            <person name="Tsubouchi T."/>
            <person name="Morono Y."/>
            <person name="Uchiyama I."/>
            <person name="Ito T."/>
            <person name="Fujiyama A."/>
            <person name="Inagaki F."/>
            <person name="Takami H."/>
        </authorList>
    </citation>
    <scope>NUCLEOTIDE SEQUENCE</scope>
    <source>
        <strain evidence="1">Expedition CK06-06</strain>
    </source>
</reference>
<protein>
    <submittedName>
        <fullName evidence="1">Uncharacterized protein</fullName>
    </submittedName>
</protein>
<comment type="caution">
    <text evidence="1">The sequence shown here is derived from an EMBL/GenBank/DDBJ whole genome shotgun (WGS) entry which is preliminary data.</text>
</comment>
<organism evidence="1">
    <name type="scientific">marine sediment metagenome</name>
    <dbReference type="NCBI Taxonomy" id="412755"/>
    <lineage>
        <taxon>unclassified sequences</taxon>
        <taxon>metagenomes</taxon>
        <taxon>ecological metagenomes</taxon>
    </lineage>
</organism>
<gene>
    <name evidence="1" type="ORF">S12H4_60857</name>
</gene>
<accession>X1UGL2</accession>
<evidence type="ECO:0000313" key="1">
    <source>
        <dbReference type="EMBL" id="GAJ16679.1"/>
    </source>
</evidence>